<accession>A0A124SHE3</accession>
<protein>
    <submittedName>
        <fullName evidence="1">Uncharacterized protein</fullName>
    </submittedName>
</protein>
<dbReference type="AlphaFoldDB" id="A0A124SHE3"/>
<proteinExistence type="predicted"/>
<evidence type="ECO:0000313" key="2">
    <source>
        <dbReference type="Proteomes" id="UP000243975"/>
    </source>
</evidence>
<dbReference type="Gramene" id="KVI09298">
    <property type="protein sequence ID" value="KVI09298"/>
    <property type="gene ID" value="Ccrd_012325"/>
</dbReference>
<gene>
    <name evidence="1" type="ORF">Ccrd_012325</name>
</gene>
<sequence length="95" mass="10598">MKLRKVESLGDKDDLRARQIEQVRIKILEHFHSYLFPIMSSHFDPKLSTSRVPAATLNVKGVKLALIVCEQSIVTSRPIQSVGGGLIPSERSNQS</sequence>
<reference evidence="1 2" key="1">
    <citation type="journal article" date="2016" name="Sci. Rep.">
        <title>The genome sequence of the outbreeding globe artichoke constructed de novo incorporating a phase-aware low-pass sequencing strategy of F1 progeny.</title>
        <authorList>
            <person name="Scaglione D."/>
            <person name="Reyes-Chin-Wo S."/>
            <person name="Acquadro A."/>
            <person name="Froenicke L."/>
            <person name="Portis E."/>
            <person name="Beitel C."/>
            <person name="Tirone M."/>
            <person name="Mauro R."/>
            <person name="Lo Monaco A."/>
            <person name="Mauromicale G."/>
            <person name="Faccioli P."/>
            <person name="Cattivelli L."/>
            <person name="Rieseberg L."/>
            <person name="Michelmore R."/>
            <person name="Lanteri S."/>
        </authorList>
    </citation>
    <scope>NUCLEOTIDE SEQUENCE [LARGE SCALE GENOMIC DNA]</scope>
    <source>
        <strain evidence="1">2C</strain>
    </source>
</reference>
<comment type="caution">
    <text evidence="1">The sequence shown here is derived from an EMBL/GenBank/DDBJ whole genome shotgun (WGS) entry which is preliminary data.</text>
</comment>
<keyword evidence="2" id="KW-1185">Reference proteome</keyword>
<evidence type="ECO:0000313" key="1">
    <source>
        <dbReference type="EMBL" id="KVI09298.1"/>
    </source>
</evidence>
<name>A0A124SHE3_CYNCS</name>
<dbReference type="EMBL" id="LEKV01001066">
    <property type="protein sequence ID" value="KVI09298.1"/>
    <property type="molecule type" value="Genomic_DNA"/>
</dbReference>
<organism evidence="1 2">
    <name type="scientific">Cynara cardunculus var. scolymus</name>
    <name type="common">Globe artichoke</name>
    <name type="synonym">Cynara scolymus</name>
    <dbReference type="NCBI Taxonomy" id="59895"/>
    <lineage>
        <taxon>Eukaryota</taxon>
        <taxon>Viridiplantae</taxon>
        <taxon>Streptophyta</taxon>
        <taxon>Embryophyta</taxon>
        <taxon>Tracheophyta</taxon>
        <taxon>Spermatophyta</taxon>
        <taxon>Magnoliopsida</taxon>
        <taxon>eudicotyledons</taxon>
        <taxon>Gunneridae</taxon>
        <taxon>Pentapetalae</taxon>
        <taxon>asterids</taxon>
        <taxon>campanulids</taxon>
        <taxon>Asterales</taxon>
        <taxon>Asteraceae</taxon>
        <taxon>Carduoideae</taxon>
        <taxon>Cardueae</taxon>
        <taxon>Carduinae</taxon>
        <taxon>Cynara</taxon>
    </lineage>
</organism>
<dbReference type="Proteomes" id="UP000243975">
    <property type="component" value="Unassembled WGS sequence"/>
</dbReference>